<keyword evidence="6 8" id="KW-1133">Transmembrane helix</keyword>
<dbReference type="GO" id="GO:0016763">
    <property type="term" value="F:pentosyltransferase activity"/>
    <property type="evidence" value="ECO:0007669"/>
    <property type="project" value="TreeGrafter"/>
</dbReference>
<name>A0AAQ4CWG2_9CREN</name>
<dbReference type="Pfam" id="PF13231">
    <property type="entry name" value="PMT_2"/>
    <property type="match status" value="1"/>
</dbReference>
<dbReference type="InterPro" id="IPR050297">
    <property type="entry name" value="LipidA_mod_glycosyltrf_83"/>
</dbReference>
<dbReference type="KEGG" id="scas:SACC_31600"/>
<evidence type="ECO:0000256" key="7">
    <source>
        <dbReference type="ARBA" id="ARBA00023136"/>
    </source>
</evidence>
<protein>
    <submittedName>
        <fullName evidence="10">Glycosyl transferase</fullName>
    </submittedName>
</protein>
<evidence type="ECO:0000256" key="1">
    <source>
        <dbReference type="ARBA" id="ARBA00004651"/>
    </source>
</evidence>
<dbReference type="InterPro" id="IPR038731">
    <property type="entry name" value="RgtA/B/C-like"/>
</dbReference>
<evidence type="ECO:0000259" key="9">
    <source>
        <dbReference type="Pfam" id="PF13231"/>
    </source>
</evidence>
<feature type="transmembrane region" description="Helical" evidence="8">
    <location>
        <begin position="285"/>
        <end position="305"/>
    </location>
</feature>
<keyword evidence="2" id="KW-1003">Cell membrane</keyword>
<comment type="subcellular location">
    <subcellularLocation>
        <location evidence="1">Cell membrane</location>
        <topology evidence="1">Multi-pass membrane protein</topology>
    </subcellularLocation>
</comment>
<keyword evidence="5 8" id="KW-0812">Transmembrane</keyword>
<evidence type="ECO:0000256" key="4">
    <source>
        <dbReference type="ARBA" id="ARBA00022679"/>
    </source>
</evidence>
<feature type="transmembrane region" description="Helical" evidence="8">
    <location>
        <begin position="218"/>
        <end position="239"/>
    </location>
</feature>
<dbReference type="PANTHER" id="PTHR33908:SF3">
    <property type="entry name" value="UNDECAPRENYL PHOSPHATE-ALPHA-4-AMINO-4-DEOXY-L-ARABINOSE ARABINOSYL TRANSFERASE"/>
    <property type="match status" value="1"/>
</dbReference>
<feature type="transmembrane region" description="Helical" evidence="8">
    <location>
        <begin position="343"/>
        <end position="363"/>
    </location>
</feature>
<dbReference type="RefSeq" id="WP_229570834.1">
    <property type="nucleotide sequence ID" value="NZ_AP025226.1"/>
</dbReference>
<dbReference type="GO" id="GO:0008610">
    <property type="term" value="P:lipid biosynthetic process"/>
    <property type="evidence" value="ECO:0007669"/>
    <property type="project" value="UniProtKB-ARBA"/>
</dbReference>
<evidence type="ECO:0000313" key="11">
    <source>
        <dbReference type="Proteomes" id="UP001319921"/>
    </source>
</evidence>
<keyword evidence="11" id="KW-1185">Reference proteome</keyword>
<feature type="transmembrane region" description="Helical" evidence="8">
    <location>
        <begin position="179"/>
        <end position="206"/>
    </location>
</feature>
<dbReference type="Proteomes" id="UP001319921">
    <property type="component" value="Chromosome"/>
</dbReference>
<evidence type="ECO:0000256" key="2">
    <source>
        <dbReference type="ARBA" id="ARBA00022475"/>
    </source>
</evidence>
<evidence type="ECO:0000313" key="10">
    <source>
        <dbReference type="EMBL" id="BDC00144.1"/>
    </source>
</evidence>
<feature type="transmembrane region" description="Helical" evidence="8">
    <location>
        <begin position="6"/>
        <end position="24"/>
    </location>
</feature>
<evidence type="ECO:0000256" key="5">
    <source>
        <dbReference type="ARBA" id="ARBA00022692"/>
    </source>
</evidence>
<gene>
    <name evidence="10" type="ORF">SACC_31600</name>
</gene>
<evidence type="ECO:0000256" key="6">
    <source>
        <dbReference type="ARBA" id="ARBA00022989"/>
    </source>
</evidence>
<feature type="domain" description="Glycosyltransferase RgtA/B/C/D-like" evidence="9">
    <location>
        <begin position="81"/>
        <end position="234"/>
    </location>
</feature>
<dbReference type="PANTHER" id="PTHR33908">
    <property type="entry name" value="MANNOSYLTRANSFERASE YKCB-RELATED"/>
    <property type="match status" value="1"/>
</dbReference>
<feature type="transmembrane region" description="Helical" evidence="8">
    <location>
        <begin position="317"/>
        <end position="337"/>
    </location>
</feature>
<evidence type="ECO:0000256" key="8">
    <source>
        <dbReference type="SAM" id="Phobius"/>
    </source>
</evidence>
<dbReference type="GeneID" id="68867884"/>
<dbReference type="GO" id="GO:0005886">
    <property type="term" value="C:plasma membrane"/>
    <property type="evidence" value="ECO:0007669"/>
    <property type="project" value="UniProtKB-SubCell"/>
</dbReference>
<feature type="transmembrane region" description="Helical" evidence="8">
    <location>
        <begin position="147"/>
        <end position="173"/>
    </location>
</feature>
<dbReference type="AlphaFoldDB" id="A0AAQ4CWG2"/>
<dbReference type="EMBL" id="AP025226">
    <property type="protein sequence ID" value="BDC00144.1"/>
    <property type="molecule type" value="Genomic_DNA"/>
</dbReference>
<accession>A0AAQ4CWG2</accession>
<feature type="transmembrane region" description="Helical" evidence="8">
    <location>
        <begin position="107"/>
        <end position="126"/>
    </location>
</feature>
<sequence>MQKDKLINYFFYIGLVALIIVYTYETVVTFAPINGYIGDEVWYPSSAYNILKLVFHVTPPPMTKIGYPNEQNIQSYINPEHPPLAKYIMALFIYLMGYYPVAWRLPSWILGDLMLVVAFFLGRKLIGNNTIGNLAGLLSSLLIALDPNVWALHGIALLDIYVSFFSLLSLYFLVRDNLLWASISLALAMASKEPAYVLIFPFLYYLGEVTNSVKKRAIYGLGIPIFVYLLISVPLIIYYGSITTWLDSTVIHRAVWDITNGHITLTATSQISTPWDWFLNIHPFYLGYGLYASTNPYVLILWIITTPIAFIFRDYKLITVTMWAWTEWIGFVIVYFLGNHTLFSFYVTDFMPVVDIYVVVALFKLAQRINILK</sequence>
<reference evidence="10 11" key="1">
    <citation type="journal article" date="2022" name="Microbiol. Resour. Announc.">
        <title>Complete Genome Sequence of the Hyperthermophilic and Acidophilic Archaeon Saccharolobus caldissimus Strain HS-3T.</title>
        <authorList>
            <person name="Sakai H.D."/>
            <person name="Kurosawa N."/>
        </authorList>
    </citation>
    <scope>NUCLEOTIDE SEQUENCE [LARGE SCALE GENOMIC DNA]</scope>
    <source>
        <strain evidence="10 11">JCM32116</strain>
    </source>
</reference>
<proteinExistence type="predicted"/>
<keyword evidence="3" id="KW-0328">Glycosyltransferase</keyword>
<organism evidence="10 11">
    <name type="scientific">Saccharolobus caldissimus</name>
    <dbReference type="NCBI Taxonomy" id="1702097"/>
    <lineage>
        <taxon>Archaea</taxon>
        <taxon>Thermoproteota</taxon>
        <taxon>Thermoprotei</taxon>
        <taxon>Sulfolobales</taxon>
        <taxon>Sulfolobaceae</taxon>
        <taxon>Saccharolobus</taxon>
    </lineage>
</organism>
<keyword evidence="7 8" id="KW-0472">Membrane</keyword>
<dbReference type="GO" id="GO:0010041">
    <property type="term" value="P:response to iron(III) ion"/>
    <property type="evidence" value="ECO:0007669"/>
    <property type="project" value="TreeGrafter"/>
</dbReference>
<keyword evidence="4 10" id="KW-0808">Transferase</keyword>
<evidence type="ECO:0000256" key="3">
    <source>
        <dbReference type="ARBA" id="ARBA00022676"/>
    </source>
</evidence>